<sequence length="115" mass="13012">MKSPIYKTDRKALLIGKNASAEATLVDLSLFEAGVITPRGAKEGTELKLEFEIPALGEFTTLSINTSVTHRHNTEDKIYLKLEFASLSHFEQEALEDFFAYKKRLIDMGKRHHSD</sequence>
<evidence type="ECO:0008006" key="3">
    <source>
        <dbReference type="Google" id="ProtNLM"/>
    </source>
</evidence>
<protein>
    <recommendedName>
        <fullName evidence="3">PilZ domain-containing protein</fullName>
    </recommendedName>
</protein>
<dbReference type="Proteomes" id="UP001054820">
    <property type="component" value="Chromosome"/>
</dbReference>
<name>A0ABM7MBH9_9GAMM</name>
<evidence type="ECO:0000313" key="2">
    <source>
        <dbReference type="Proteomes" id="UP001054820"/>
    </source>
</evidence>
<dbReference type="RefSeq" id="WP_237262564.1">
    <property type="nucleotide sequence ID" value="NZ_AP024202.1"/>
</dbReference>
<gene>
    <name evidence="1" type="ORF">THMIRHAM_04320</name>
</gene>
<keyword evidence="2" id="KW-1185">Reference proteome</keyword>
<reference evidence="1" key="1">
    <citation type="journal article" date="2022" name="Arch. Microbiol.">
        <title>Thiomicrorhabdus immobilis sp. nov., a mesophilic sulfur-oxidizing bacterium isolated from sediment of a brackish lake in northern Japan.</title>
        <authorList>
            <person name="Kojima H."/>
            <person name="Mochizuki J."/>
            <person name="Kanda M."/>
            <person name="Watanabe T."/>
            <person name="Fukui M."/>
        </authorList>
    </citation>
    <scope>NUCLEOTIDE SEQUENCE</scope>
    <source>
        <strain evidence="1">Am19</strain>
    </source>
</reference>
<accession>A0ABM7MBH9</accession>
<proteinExistence type="predicted"/>
<evidence type="ECO:0000313" key="1">
    <source>
        <dbReference type="EMBL" id="BCN92647.1"/>
    </source>
</evidence>
<dbReference type="EMBL" id="AP024202">
    <property type="protein sequence ID" value="BCN92647.1"/>
    <property type="molecule type" value="Genomic_DNA"/>
</dbReference>
<organism evidence="1 2">
    <name type="scientific">Thiomicrorhabdus immobilis</name>
    <dbReference type="NCBI Taxonomy" id="2791037"/>
    <lineage>
        <taxon>Bacteria</taxon>
        <taxon>Pseudomonadati</taxon>
        <taxon>Pseudomonadota</taxon>
        <taxon>Gammaproteobacteria</taxon>
        <taxon>Thiotrichales</taxon>
        <taxon>Piscirickettsiaceae</taxon>
        <taxon>Thiomicrorhabdus</taxon>
    </lineage>
</organism>